<gene>
    <name evidence="1" type="ORF">GA0070617_0550</name>
</gene>
<dbReference type="OrthoDB" id="3405914at2"/>
<evidence type="ECO:0000313" key="1">
    <source>
        <dbReference type="EMBL" id="SCL47341.1"/>
    </source>
</evidence>
<dbReference type="AlphaFoldDB" id="A0A1C6U0D5"/>
<keyword evidence="2" id="KW-1185">Reference proteome</keyword>
<organism evidence="1 2">
    <name type="scientific">Micromonospora yangpuensis</name>
    <dbReference type="NCBI Taxonomy" id="683228"/>
    <lineage>
        <taxon>Bacteria</taxon>
        <taxon>Bacillati</taxon>
        <taxon>Actinomycetota</taxon>
        <taxon>Actinomycetes</taxon>
        <taxon>Micromonosporales</taxon>
        <taxon>Micromonosporaceae</taxon>
        <taxon>Micromonospora</taxon>
    </lineage>
</organism>
<name>A0A1C6U0D5_9ACTN</name>
<evidence type="ECO:0000313" key="2">
    <source>
        <dbReference type="Proteomes" id="UP000198937"/>
    </source>
</evidence>
<proteinExistence type="predicted"/>
<dbReference type="Proteomes" id="UP000198937">
    <property type="component" value="Unassembled WGS sequence"/>
</dbReference>
<accession>A0A1C6U0D5</accession>
<dbReference type="STRING" id="683228.GA0070617_0550"/>
<sequence>MTGPFLSLAQIHNRLVLTARQVLRQHRPGTDGRCPVCRTAGCPVADAARDIIRTVSQVRLWRVTGQDR</sequence>
<reference evidence="1 2" key="1">
    <citation type="submission" date="2016-06" db="EMBL/GenBank/DDBJ databases">
        <authorList>
            <person name="Kjaerup R.B."/>
            <person name="Dalgaard T.S."/>
            <person name="Juul-Madsen H.R."/>
        </authorList>
    </citation>
    <scope>NUCLEOTIDE SEQUENCE [LARGE SCALE GENOMIC DNA]</scope>
    <source>
        <strain evidence="1 2">DSM 45577</strain>
    </source>
</reference>
<protein>
    <submittedName>
        <fullName evidence="1">Uncharacterized protein</fullName>
    </submittedName>
</protein>
<dbReference type="RefSeq" id="WP_091433527.1">
    <property type="nucleotide sequence ID" value="NZ_BMMJ01000011.1"/>
</dbReference>
<dbReference type="EMBL" id="FMIA01000002">
    <property type="protein sequence ID" value="SCL47341.1"/>
    <property type="molecule type" value="Genomic_DNA"/>
</dbReference>